<dbReference type="SUPFAM" id="SSF56024">
    <property type="entry name" value="Phospholipase D/nuclease"/>
    <property type="match status" value="2"/>
</dbReference>
<feature type="transmembrane region" description="Helical" evidence="13">
    <location>
        <begin position="32"/>
        <end position="52"/>
    </location>
</feature>
<dbReference type="AlphaFoldDB" id="A0A1G7DDL6"/>
<dbReference type="CDD" id="cd09110">
    <property type="entry name" value="PLDc_CLS_1"/>
    <property type="match status" value="1"/>
</dbReference>
<dbReference type="GO" id="GO:0032049">
    <property type="term" value="P:cardiolipin biosynthetic process"/>
    <property type="evidence" value="ECO:0007669"/>
    <property type="project" value="UniProtKB-UniRule"/>
</dbReference>
<dbReference type="InterPro" id="IPR025202">
    <property type="entry name" value="PLD-like_dom"/>
</dbReference>
<reference evidence="16" key="1">
    <citation type="submission" date="2016-10" db="EMBL/GenBank/DDBJ databases">
        <authorList>
            <person name="Varghese N."/>
            <person name="Submissions S."/>
        </authorList>
    </citation>
    <scope>NUCLEOTIDE SEQUENCE [LARGE SCALE GENOMIC DNA]</scope>
    <source>
        <strain evidence="16">DSM 24729</strain>
    </source>
</reference>
<keyword evidence="5 13" id="KW-0812">Transmembrane</keyword>
<evidence type="ECO:0000256" key="10">
    <source>
        <dbReference type="ARBA" id="ARBA00023209"/>
    </source>
</evidence>
<keyword evidence="6" id="KW-0677">Repeat</keyword>
<evidence type="ECO:0000256" key="2">
    <source>
        <dbReference type="ARBA" id="ARBA00022475"/>
    </source>
</evidence>
<feature type="domain" description="PLD phosphodiesterase" evidence="14">
    <location>
        <begin position="211"/>
        <end position="238"/>
    </location>
</feature>
<name>A0A1G7DDL6_9FLAO</name>
<keyword evidence="16" id="KW-1185">Reference proteome</keyword>
<proteinExistence type="predicted"/>
<dbReference type="NCBIfam" id="TIGR04265">
    <property type="entry name" value="bac_cardiolipin"/>
    <property type="match status" value="1"/>
</dbReference>
<dbReference type="EMBL" id="FNBD01000001">
    <property type="protein sequence ID" value="SDE49642.1"/>
    <property type="molecule type" value="Genomic_DNA"/>
</dbReference>
<dbReference type="Gene3D" id="3.30.870.10">
    <property type="entry name" value="Endonuclease Chain A"/>
    <property type="match status" value="2"/>
</dbReference>
<dbReference type="GO" id="GO:0008808">
    <property type="term" value="F:cardiolipin synthase activity"/>
    <property type="evidence" value="ECO:0007669"/>
    <property type="project" value="UniProtKB-UniRule"/>
</dbReference>
<evidence type="ECO:0000256" key="11">
    <source>
        <dbReference type="ARBA" id="ARBA00023264"/>
    </source>
</evidence>
<sequence length="474" mass="54568">MIKTILLIGYLILTLWAFGSIVLHGSRPTKSLSWLLTIIAIPFGGPILYYLFGVNRRKFRFFRLRQTERRRLYDETYKSLSTTEDDIHVHENKYEKLSNLNKKNTFFPSYKGNNVTILNDGEETFDAIFEAIKNAKSFVHLQYYIFEEGELTERFYELFKAKIKEGVEVRLIYDSVGSFSFRGKTIKRFKDIGVQAYPMMPLRFGSLLFTLNYRNHRKILIIDGCIGFTGGVNVSDKYIKKSSPLGIWKDLHVRLEGPVVNSLHRVFIKDYHFASSKEMLINEKYLPNLKPIGESTVQIVASGPDSRQPAVMQQYISMINSATSSIYIANPYFIPGTTVLQAIKIAALSGIEVSLLIPNKSDSLMAKHSMFSRFEELLAIGVNIYLREDFSHSKVILIDNEVASVGSGNFDYRSFEHNFEANAVIYDKKITEAICKEFTEYCEINKSLDYETFKNRPFYQRFIEGIAKFFSPLL</sequence>
<evidence type="ECO:0000256" key="1">
    <source>
        <dbReference type="ARBA" id="ARBA00004651"/>
    </source>
</evidence>
<evidence type="ECO:0000256" key="13">
    <source>
        <dbReference type="SAM" id="Phobius"/>
    </source>
</evidence>
<dbReference type="SMART" id="SM00155">
    <property type="entry name" value="PLDc"/>
    <property type="match status" value="2"/>
</dbReference>
<organism evidence="15 16">
    <name type="scientific">Cellulophaga baltica</name>
    <dbReference type="NCBI Taxonomy" id="76594"/>
    <lineage>
        <taxon>Bacteria</taxon>
        <taxon>Pseudomonadati</taxon>
        <taxon>Bacteroidota</taxon>
        <taxon>Flavobacteriia</taxon>
        <taxon>Flavobacteriales</taxon>
        <taxon>Flavobacteriaceae</taxon>
        <taxon>Cellulophaga</taxon>
    </lineage>
</organism>
<dbReference type="PANTHER" id="PTHR21248:SF22">
    <property type="entry name" value="PHOSPHOLIPASE D"/>
    <property type="match status" value="1"/>
</dbReference>
<evidence type="ECO:0000256" key="3">
    <source>
        <dbReference type="ARBA" id="ARBA00022516"/>
    </source>
</evidence>
<dbReference type="PROSITE" id="PS50035">
    <property type="entry name" value="PLD"/>
    <property type="match status" value="2"/>
</dbReference>
<dbReference type="InterPro" id="IPR001736">
    <property type="entry name" value="PLipase_D/transphosphatidylase"/>
</dbReference>
<evidence type="ECO:0000256" key="4">
    <source>
        <dbReference type="ARBA" id="ARBA00022679"/>
    </source>
</evidence>
<dbReference type="GO" id="GO:0005886">
    <property type="term" value="C:plasma membrane"/>
    <property type="evidence" value="ECO:0007669"/>
    <property type="project" value="UniProtKB-SubCell"/>
</dbReference>
<dbReference type="EC" id="2.7.8.-" evidence="12"/>
<gene>
    <name evidence="15" type="ORF">SAMN04487992_101501</name>
</gene>
<evidence type="ECO:0000256" key="12">
    <source>
        <dbReference type="NCBIfam" id="TIGR04265"/>
    </source>
</evidence>
<keyword evidence="8" id="KW-0443">Lipid metabolism</keyword>
<comment type="subcellular location">
    <subcellularLocation>
        <location evidence="1">Cell membrane</location>
        <topology evidence="1">Multi-pass membrane protein</topology>
    </subcellularLocation>
</comment>
<dbReference type="Pfam" id="PF13091">
    <property type="entry name" value="PLDc_2"/>
    <property type="match status" value="2"/>
</dbReference>
<protein>
    <recommendedName>
        <fullName evidence="12">Cardiolipin synthase</fullName>
        <ecNumber evidence="12">2.7.8.-</ecNumber>
    </recommendedName>
</protein>
<keyword evidence="10" id="KW-0594">Phospholipid biosynthesis</keyword>
<dbReference type="PANTHER" id="PTHR21248">
    <property type="entry name" value="CARDIOLIPIN SYNTHASE"/>
    <property type="match status" value="1"/>
</dbReference>
<keyword evidence="3" id="KW-0444">Lipid biosynthesis</keyword>
<evidence type="ECO:0000313" key="16">
    <source>
        <dbReference type="Proteomes" id="UP000182114"/>
    </source>
</evidence>
<dbReference type="eggNOG" id="COG1502">
    <property type="taxonomic scope" value="Bacteria"/>
</dbReference>
<dbReference type="CDD" id="cd09112">
    <property type="entry name" value="PLDc_CLS_2"/>
    <property type="match status" value="1"/>
</dbReference>
<keyword evidence="9 13" id="KW-0472">Membrane</keyword>
<keyword evidence="2" id="KW-1003">Cell membrane</keyword>
<dbReference type="Proteomes" id="UP000182114">
    <property type="component" value="Unassembled WGS sequence"/>
</dbReference>
<evidence type="ECO:0000259" key="14">
    <source>
        <dbReference type="PROSITE" id="PS50035"/>
    </source>
</evidence>
<evidence type="ECO:0000313" key="15">
    <source>
        <dbReference type="EMBL" id="SDE49642.1"/>
    </source>
</evidence>
<accession>A0A1G7DDL6</accession>
<keyword evidence="4" id="KW-0808">Transferase</keyword>
<feature type="transmembrane region" description="Helical" evidence="13">
    <location>
        <begin position="7"/>
        <end position="26"/>
    </location>
</feature>
<evidence type="ECO:0000256" key="8">
    <source>
        <dbReference type="ARBA" id="ARBA00023098"/>
    </source>
</evidence>
<dbReference type="Pfam" id="PF13396">
    <property type="entry name" value="PLDc_N"/>
    <property type="match status" value="1"/>
</dbReference>
<keyword evidence="11" id="KW-1208">Phospholipid metabolism</keyword>
<evidence type="ECO:0000256" key="9">
    <source>
        <dbReference type="ARBA" id="ARBA00023136"/>
    </source>
</evidence>
<feature type="domain" description="PLD phosphodiesterase" evidence="14">
    <location>
        <begin position="387"/>
        <end position="414"/>
    </location>
</feature>
<evidence type="ECO:0000256" key="7">
    <source>
        <dbReference type="ARBA" id="ARBA00022989"/>
    </source>
</evidence>
<dbReference type="RefSeq" id="WP_074537271.1">
    <property type="nucleotide sequence ID" value="NZ_FNBD01000001.1"/>
</dbReference>
<evidence type="ECO:0000256" key="5">
    <source>
        <dbReference type="ARBA" id="ARBA00022692"/>
    </source>
</evidence>
<dbReference type="InterPro" id="IPR027379">
    <property type="entry name" value="CLS_N"/>
</dbReference>
<evidence type="ECO:0000256" key="6">
    <source>
        <dbReference type="ARBA" id="ARBA00022737"/>
    </source>
</evidence>
<dbReference type="InterPro" id="IPR022924">
    <property type="entry name" value="Cardiolipin_synthase"/>
</dbReference>
<keyword evidence="7 13" id="KW-1133">Transmembrane helix</keyword>